<dbReference type="Proteomes" id="UP001589628">
    <property type="component" value="Unassembled WGS sequence"/>
</dbReference>
<dbReference type="PANTHER" id="PTHR30047:SF7">
    <property type="entry name" value="HIGH-AFFINITY CHOLINE TRANSPORT PROTEIN"/>
    <property type="match status" value="1"/>
</dbReference>
<protein>
    <submittedName>
        <fullName evidence="9">BCCT family transporter</fullName>
    </submittedName>
</protein>
<dbReference type="InterPro" id="IPR000060">
    <property type="entry name" value="BCCT_transptr"/>
</dbReference>
<organism evidence="9 10">
    <name type="scientific">Balneatrix alpica</name>
    <dbReference type="NCBI Taxonomy" id="75684"/>
    <lineage>
        <taxon>Bacteria</taxon>
        <taxon>Pseudomonadati</taxon>
        <taxon>Pseudomonadota</taxon>
        <taxon>Gammaproteobacteria</taxon>
        <taxon>Oceanospirillales</taxon>
        <taxon>Balneatrichaceae</taxon>
        <taxon>Balneatrix</taxon>
    </lineage>
</organism>
<dbReference type="RefSeq" id="WP_027314026.1">
    <property type="nucleotide sequence ID" value="NZ_JAUESS010000006.1"/>
</dbReference>
<comment type="subcellular location">
    <subcellularLocation>
        <location evidence="1">Cell membrane</location>
        <topology evidence="1">Multi-pass membrane protein</topology>
    </subcellularLocation>
</comment>
<feature type="transmembrane region" description="Helical" evidence="8">
    <location>
        <begin position="473"/>
        <end position="492"/>
    </location>
</feature>
<dbReference type="EMBL" id="JBHLZN010000004">
    <property type="protein sequence ID" value="MFB9887422.1"/>
    <property type="molecule type" value="Genomic_DNA"/>
</dbReference>
<feature type="transmembrane region" description="Helical" evidence="8">
    <location>
        <begin position="498"/>
        <end position="518"/>
    </location>
</feature>
<keyword evidence="6 8" id="KW-1133">Transmembrane helix</keyword>
<accession>A0ABV5ZDR7</accession>
<evidence type="ECO:0000256" key="7">
    <source>
        <dbReference type="ARBA" id="ARBA00023136"/>
    </source>
</evidence>
<gene>
    <name evidence="9" type="ORF">ACFFLH_13455</name>
</gene>
<proteinExistence type="inferred from homology"/>
<evidence type="ECO:0000256" key="3">
    <source>
        <dbReference type="ARBA" id="ARBA00022448"/>
    </source>
</evidence>
<feature type="transmembrane region" description="Helical" evidence="8">
    <location>
        <begin position="268"/>
        <end position="287"/>
    </location>
</feature>
<dbReference type="InterPro" id="IPR018093">
    <property type="entry name" value="BCCT_CS"/>
</dbReference>
<evidence type="ECO:0000256" key="2">
    <source>
        <dbReference type="ARBA" id="ARBA00005658"/>
    </source>
</evidence>
<keyword evidence="4" id="KW-1003">Cell membrane</keyword>
<feature type="transmembrane region" description="Helical" evidence="8">
    <location>
        <begin position="155"/>
        <end position="173"/>
    </location>
</feature>
<dbReference type="PROSITE" id="PS01303">
    <property type="entry name" value="BCCT"/>
    <property type="match status" value="1"/>
</dbReference>
<feature type="transmembrane region" description="Helical" evidence="8">
    <location>
        <begin position="328"/>
        <end position="346"/>
    </location>
</feature>
<sequence>MNTDSATTLAGGVNRGGPTSKAVVFFSTLTVLIFVLVGITLTDQATAIANALSGWILQNFKWYFIGLVGLFLFYCIWIAASRYGNIKLGDDDSQPEYSYATWFSMLFSAGMGIGLVFWSIAEPIYHFQSNPFITQGMTPEAATTALRITFFHWGLHPWAIYCITGLSLAYFSFRRKLPLTIRSCLFPILGREGVNGFWGKTIDVLAVFATVFGVATSLGLGVSQMNAGLNEIFGIEVSLTNKIILIVVVSAIATLSVVSGVGRGVKWLSVFNMWLTIAIMAFLLAWGPTRFLLATWLQSTSDYMANVLPLSFWTDSFANSGWQSSWTVFYWAWWIAWAPFVGMFIARISRGRTIREFTIGVLLVPTLLGSLWLTLFGGSALYLELLHTVTNSAGEVVAAVGQAGIIEAVSQDVATALYATLKQIDGGTVGFLASLVATVLIATYFITSADSGTLVVTTILSNGDEEPPTSLRVIWGVLIGGVAAVLLLGGGLSALQTASITASFPFSFVMIVMMYGLVKGLRQEQMRYQYTHAAFTGK</sequence>
<evidence type="ECO:0000256" key="4">
    <source>
        <dbReference type="ARBA" id="ARBA00022475"/>
    </source>
</evidence>
<keyword evidence="10" id="KW-1185">Reference proteome</keyword>
<keyword evidence="7 8" id="KW-0472">Membrane</keyword>
<evidence type="ECO:0000256" key="5">
    <source>
        <dbReference type="ARBA" id="ARBA00022692"/>
    </source>
</evidence>
<feature type="transmembrane region" description="Helical" evidence="8">
    <location>
        <begin position="62"/>
        <end position="80"/>
    </location>
</feature>
<reference evidence="9 10" key="1">
    <citation type="submission" date="2024-09" db="EMBL/GenBank/DDBJ databases">
        <authorList>
            <person name="Sun Q."/>
            <person name="Mori K."/>
        </authorList>
    </citation>
    <scope>NUCLEOTIDE SEQUENCE [LARGE SCALE GENOMIC DNA]</scope>
    <source>
        <strain evidence="9 10">ATCC 51285</strain>
    </source>
</reference>
<feature type="transmembrane region" description="Helical" evidence="8">
    <location>
        <begin position="100"/>
        <end position="121"/>
    </location>
</feature>
<evidence type="ECO:0000256" key="1">
    <source>
        <dbReference type="ARBA" id="ARBA00004651"/>
    </source>
</evidence>
<evidence type="ECO:0000256" key="8">
    <source>
        <dbReference type="SAM" id="Phobius"/>
    </source>
</evidence>
<evidence type="ECO:0000313" key="10">
    <source>
        <dbReference type="Proteomes" id="UP001589628"/>
    </source>
</evidence>
<feature type="transmembrane region" description="Helical" evidence="8">
    <location>
        <begin position="431"/>
        <end position="461"/>
    </location>
</feature>
<feature type="transmembrane region" description="Helical" evidence="8">
    <location>
        <begin position="22"/>
        <end position="42"/>
    </location>
</feature>
<feature type="transmembrane region" description="Helical" evidence="8">
    <location>
        <begin position="243"/>
        <end position="261"/>
    </location>
</feature>
<dbReference type="PANTHER" id="PTHR30047">
    <property type="entry name" value="HIGH-AFFINITY CHOLINE TRANSPORT PROTEIN-RELATED"/>
    <property type="match status" value="1"/>
</dbReference>
<feature type="transmembrane region" description="Helical" evidence="8">
    <location>
        <begin position="358"/>
        <end position="383"/>
    </location>
</feature>
<feature type="transmembrane region" description="Helical" evidence="8">
    <location>
        <begin position="204"/>
        <end position="223"/>
    </location>
</feature>
<evidence type="ECO:0000256" key="6">
    <source>
        <dbReference type="ARBA" id="ARBA00022989"/>
    </source>
</evidence>
<keyword evidence="5 8" id="KW-0812">Transmembrane</keyword>
<comment type="caution">
    <text evidence="9">The sequence shown here is derived from an EMBL/GenBank/DDBJ whole genome shotgun (WGS) entry which is preliminary data.</text>
</comment>
<comment type="similarity">
    <text evidence="2">Belongs to the BCCT transporter (TC 2.A.15) family.</text>
</comment>
<name>A0ABV5ZDR7_9GAMM</name>
<evidence type="ECO:0000313" key="9">
    <source>
        <dbReference type="EMBL" id="MFB9887422.1"/>
    </source>
</evidence>
<dbReference type="NCBIfam" id="TIGR00842">
    <property type="entry name" value="bcct"/>
    <property type="match status" value="1"/>
</dbReference>
<keyword evidence="3" id="KW-0813">Transport</keyword>
<dbReference type="Pfam" id="PF02028">
    <property type="entry name" value="BCCT"/>
    <property type="match status" value="1"/>
</dbReference>